<dbReference type="RefSeq" id="WP_070393797.1">
    <property type="nucleotide sequence ID" value="NZ_CP017599.1"/>
</dbReference>
<feature type="signal peptide" evidence="2">
    <location>
        <begin position="1"/>
        <end position="31"/>
    </location>
</feature>
<organism evidence="4 5">
    <name type="scientific">Moorena producens PAL-8-15-08-1</name>
    <dbReference type="NCBI Taxonomy" id="1458985"/>
    <lineage>
        <taxon>Bacteria</taxon>
        <taxon>Bacillati</taxon>
        <taxon>Cyanobacteriota</taxon>
        <taxon>Cyanophyceae</taxon>
        <taxon>Coleofasciculales</taxon>
        <taxon>Coleofasciculaceae</taxon>
        <taxon>Moorena</taxon>
    </lineage>
</organism>
<dbReference type="SUPFAM" id="SSF56925">
    <property type="entry name" value="OMPA-like"/>
    <property type="match status" value="1"/>
</dbReference>
<accession>A0A1D8TUY1</accession>
<dbReference type="Proteomes" id="UP000177870">
    <property type="component" value="Chromosome"/>
</dbReference>
<keyword evidence="1 2" id="KW-0732">Signal</keyword>
<dbReference type="Pfam" id="PF13505">
    <property type="entry name" value="OMP_b-brl"/>
    <property type="match status" value="1"/>
</dbReference>
<evidence type="ECO:0000259" key="3">
    <source>
        <dbReference type="Pfam" id="PF13505"/>
    </source>
</evidence>
<dbReference type="OrthoDB" id="485268at2"/>
<feature type="chain" id="PRO_5009438864" description="Outer membrane protein beta-barrel domain-containing protein" evidence="2">
    <location>
        <begin position="32"/>
        <end position="182"/>
    </location>
</feature>
<reference evidence="5" key="1">
    <citation type="submission" date="2016-10" db="EMBL/GenBank/DDBJ databases">
        <title>Comparative genomics uncovers the prolific and rare metabolic potential of the cyanobacterial genus Moorea.</title>
        <authorList>
            <person name="Leao T."/>
            <person name="Castelao G."/>
            <person name="Korobeynikov A."/>
            <person name="Monroe E.A."/>
            <person name="Podell S."/>
            <person name="Glukhov E."/>
            <person name="Allen E."/>
            <person name="Gerwick W.H."/>
            <person name="Gerwick L."/>
        </authorList>
    </citation>
    <scope>NUCLEOTIDE SEQUENCE [LARGE SCALE GENOMIC DNA]</scope>
    <source>
        <strain evidence="5">PAL-8-15-08-1</strain>
    </source>
</reference>
<dbReference type="InterPro" id="IPR027385">
    <property type="entry name" value="Beta-barrel_OMP"/>
</dbReference>
<dbReference type="InterPro" id="IPR011250">
    <property type="entry name" value="OMP/PagP_B-barrel"/>
</dbReference>
<evidence type="ECO:0000256" key="2">
    <source>
        <dbReference type="SAM" id="SignalP"/>
    </source>
</evidence>
<dbReference type="KEGG" id="mpro:BJP34_19630"/>
<dbReference type="EMBL" id="CP017599">
    <property type="protein sequence ID" value="AOX01355.1"/>
    <property type="molecule type" value="Genomic_DNA"/>
</dbReference>
<gene>
    <name evidence="4" type="ORF">BJP34_19630</name>
</gene>
<evidence type="ECO:0000313" key="4">
    <source>
        <dbReference type="EMBL" id="AOX01355.1"/>
    </source>
</evidence>
<dbReference type="AlphaFoldDB" id="A0A1D8TUY1"/>
<dbReference type="STRING" id="1458985.BJP34_19630"/>
<evidence type="ECO:0000256" key="1">
    <source>
        <dbReference type="ARBA" id="ARBA00022729"/>
    </source>
</evidence>
<protein>
    <recommendedName>
        <fullName evidence="3">Outer membrane protein beta-barrel domain-containing protein</fullName>
    </recommendedName>
</protein>
<evidence type="ECO:0000313" key="5">
    <source>
        <dbReference type="Proteomes" id="UP000177870"/>
    </source>
</evidence>
<feature type="domain" description="Outer membrane protein beta-barrel" evidence="3">
    <location>
        <begin position="27"/>
        <end position="182"/>
    </location>
</feature>
<proteinExistence type="predicted"/>
<sequence length="182" mass="18682">MQGLLKSIVTISTLAATTIAPVLLGNSMAYANPGAEDLRAKGTDASYIGVGLAAGVTSDGQGNDQNIGGNITTRVTTSKLPVSLRGDILFNDDNTAIIPSVSFDLGVAKNTNVFASVGYSFVEDDGDNTPIGNQDAWVLGVGAESQIAKDVLVYGNTKVGLNAYENSSGESVSVQVGAGYRF</sequence>
<name>A0A1D8TUY1_9CYAN</name>